<accession>A0A1H9RU81</accession>
<dbReference type="NCBIfam" id="TIGR00125">
    <property type="entry name" value="cyt_tran_rel"/>
    <property type="match status" value="1"/>
</dbReference>
<protein>
    <recommendedName>
        <fullName evidence="9">Phosphopantetheine adenylyltransferase</fullName>
        <ecNumber evidence="9">2.7.7.3</ecNumber>
    </recommendedName>
    <alternativeName>
        <fullName evidence="9">Dephospho-CoA pyrophosphorylase</fullName>
    </alternativeName>
    <alternativeName>
        <fullName evidence="9">Pantetheine-phosphate adenylyltransferase</fullName>
        <shortName evidence="9">PPAT</shortName>
    </alternativeName>
</protein>
<feature type="domain" description="Cytidyltransferase-like" evidence="10">
    <location>
        <begin position="6"/>
        <end position="135"/>
    </location>
</feature>
<reference evidence="11 12" key="1">
    <citation type="submission" date="2016-10" db="EMBL/GenBank/DDBJ databases">
        <authorList>
            <person name="de Groot N.N."/>
        </authorList>
    </citation>
    <scope>NUCLEOTIDE SEQUENCE [LARGE SCALE GENOMIC DNA]</scope>
    <source>
        <strain evidence="11 12">DSM 13760</strain>
    </source>
</reference>
<feature type="binding site" evidence="9">
    <location>
        <position position="100"/>
    </location>
    <ligand>
        <name>ATP</name>
        <dbReference type="ChEBI" id="CHEBI:30616"/>
    </ligand>
</feature>
<evidence type="ECO:0000256" key="4">
    <source>
        <dbReference type="ARBA" id="ARBA00022741"/>
    </source>
</evidence>
<dbReference type="GO" id="GO:0005737">
    <property type="term" value="C:cytoplasm"/>
    <property type="evidence" value="ECO:0007669"/>
    <property type="project" value="UniProtKB-SubCell"/>
</dbReference>
<proteinExistence type="inferred from homology"/>
<dbReference type="Gene3D" id="3.40.50.620">
    <property type="entry name" value="HUPs"/>
    <property type="match status" value="1"/>
</dbReference>
<keyword evidence="12" id="KW-1185">Reference proteome</keyword>
<evidence type="ECO:0000256" key="7">
    <source>
        <dbReference type="ARBA" id="ARBA00022993"/>
    </source>
</evidence>
<dbReference type="Proteomes" id="UP000198948">
    <property type="component" value="Unassembled WGS sequence"/>
</dbReference>
<evidence type="ECO:0000256" key="9">
    <source>
        <dbReference type="HAMAP-Rule" id="MF_00151"/>
    </source>
</evidence>
<keyword evidence="4 9" id="KW-0547">Nucleotide-binding</keyword>
<comment type="function">
    <text evidence="9">Reversibly transfers an adenylyl group from ATP to 4'-phosphopantetheine, yielding dephospho-CoA (dPCoA) and pyrophosphate.</text>
</comment>
<feature type="binding site" evidence="9">
    <location>
        <begin position="10"/>
        <end position="11"/>
    </location>
    <ligand>
        <name>ATP</name>
        <dbReference type="ChEBI" id="CHEBI:30616"/>
    </ligand>
</feature>
<dbReference type="InterPro" id="IPR004821">
    <property type="entry name" value="Cyt_trans-like"/>
</dbReference>
<evidence type="ECO:0000256" key="6">
    <source>
        <dbReference type="ARBA" id="ARBA00022842"/>
    </source>
</evidence>
<sequence>MTKVALVPGSFDPPTNGHIDMMKRAAGLFDQVIVSISTNSSKSSLFTVAERKAFIEEALSEYSNIQVAIHQDGLTVDFAKEVGANVMVRGLRGMADYEYEAQIAAMNHYQNEQIETVFLMTDKKYQFVSSSIIKEVAKFNGRITDLVPANVVAALKQKLKQD</sequence>
<feature type="binding site" evidence="9">
    <location>
        <position position="42"/>
    </location>
    <ligand>
        <name>substrate</name>
    </ligand>
</feature>
<evidence type="ECO:0000259" key="10">
    <source>
        <dbReference type="Pfam" id="PF01467"/>
    </source>
</evidence>
<keyword evidence="7 9" id="KW-0173">Coenzyme A biosynthesis</keyword>
<feature type="binding site" evidence="9">
    <location>
        <position position="89"/>
    </location>
    <ligand>
        <name>substrate</name>
    </ligand>
</feature>
<dbReference type="SUPFAM" id="SSF52374">
    <property type="entry name" value="Nucleotidylyl transferase"/>
    <property type="match status" value="1"/>
</dbReference>
<evidence type="ECO:0000256" key="5">
    <source>
        <dbReference type="ARBA" id="ARBA00022840"/>
    </source>
</evidence>
<evidence type="ECO:0000256" key="8">
    <source>
        <dbReference type="ARBA" id="ARBA00029346"/>
    </source>
</evidence>
<comment type="pathway">
    <text evidence="9">Cofactor biosynthesis; coenzyme A biosynthesis; CoA from (R)-pantothenate: step 4/5.</text>
</comment>
<keyword evidence="6 9" id="KW-0460">Magnesium</keyword>
<keyword evidence="5 9" id="KW-0067">ATP-binding</keyword>
<gene>
    <name evidence="9" type="primary">coaD</name>
    <name evidence="11" type="ORF">SAMN04488559_10597</name>
</gene>
<dbReference type="EC" id="2.7.7.3" evidence="9"/>
<comment type="catalytic activity">
    <reaction evidence="8 9">
        <text>(R)-4'-phosphopantetheine + ATP + H(+) = 3'-dephospho-CoA + diphosphate</text>
        <dbReference type="Rhea" id="RHEA:19801"/>
        <dbReference type="ChEBI" id="CHEBI:15378"/>
        <dbReference type="ChEBI" id="CHEBI:30616"/>
        <dbReference type="ChEBI" id="CHEBI:33019"/>
        <dbReference type="ChEBI" id="CHEBI:57328"/>
        <dbReference type="ChEBI" id="CHEBI:61723"/>
        <dbReference type="EC" id="2.7.7.3"/>
    </reaction>
</comment>
<name>A0A1H9RU81_9LACT</name>
<dbReference type="STRING" id="142588.SAMN04488559_10597"/>
<keyword evidence="2 9" id="KW-0808">Transferase</keyword>
<keyword evidence="1 9" id="KW-0963">Cytoplasm</keyword>
<dbReference type="CDD" id="cd02163">
    <property type="entry name" value="PPAT"/>
    <property type="match status" value="1"/>
</dbReference>
<dbReference type="Pfam" id="PF01467">
    <property type="entry name" value="CTP_transf_like"/>
    <property type="match status" value="1"/>
</dbReference>
<evidence type="ECO:0000313" key="11">
    <source>
        <dbReference type="EMBL" id="SER76491.1"/>
    </source>
</evidence>
<dbReference type="AlphaFoldDB" id="A0A1H9RU81"/>
<dbReference type="PANTHER" id="PTHR21342:SF1">
    <property type="entry name" value="PHOSPHOPANTETHEINE ADENYLYLTRANSFERASE"/>
    <property type="match status" value="1"/>
</dbReference>
<dbReference type="EMBL" id="FOHA01000005">
    <property type="protein sequence ID" value="SER76491.1"/>
    <property type="molecule type" value="Genomic_DNA"/>
</dbReference>
<feature type="binding site" evidence="9">
    <location>
        <position position="10"/>
    </location>
    <ligand>
        <name>substrate</name>
    </ligand>
</feature>
<evidence type="ECO:0000256" key="1">
    <source>
        <dbReference type="ARBA" id="ARBA00022490"/>
    </source>
</evidence>
<dbReference type="HAMAP" id="MF_00151">
    <property type="entry name" value="PPAT_bact"/>
    <property type="match status" value="1"/>
</dbReference>
<dbReference type="PRINTS" id="PR01020">
    <property type="entry name" value="LPSBIOSNTHSS"/>
</dbReference>
<dbReference type="GO" id="GO:0004595">
    <property type="term" value="F:pantetheine-phosphate adenylyltransferase activity"/>
    <property type="evidence" value="ECO:0007669"/>
    <property type="project" value="UniProtKB-UniRule"/>
</dbReference>
<dbReference type="UniPathway" id="UPA00241">
    <property type="reaction ID" value="UER00355"/>
</dbReference>
<keyword evidence="3 9" id="KW-0548">Nucleotidyltransferase</keyword>
<dbReference type="InterPro" id="IPR001980">
    <property type="entry name" value="PPAT"/>
</dbReference>
<feature type="site" description="Transition state stabilizer" evidence="9">
    <location>
        <position position="18"/>
    </location>
</feature>
<evidence type="ECO:0000256" key="2">
    <source>
        <dbReference type="ARBA" id="ARBA00022679"/>
    </source>
</evidence>
<dbReference type="InterPro" id="IPR014729">
    <property type="entry name" value="Rossmann-like_a/b/a_fold"/>
</dbReference>
<comment type="subunit">
    <text evidence="9">Homohexamer.</text>
</comment>
<dbReference type="GO" id="GO:0015937">
    <property type="term" value="P:coenzyme A biosynthetic process"/>
    <property type="evidence" value="ECO:0007669"/>
    <property type="project" value="UniProtKB-UniRule"/>
</dbReference>
<evidence type="ECO:0000256" key="3">
    <source>
        <dbReference type="ARBA" id="ARBA00022695"/>
    </source>
</evidence>
<dbReference type="NCBIfam" id="TIGR01510">
    <property type="entry name" value="coaD_prev_kdtB"/>
    <property type="match status" value="1"/>
</dbReference>
<dbReference type="RefSeq" id="WP_092651203.1">
    <property type="nucleotide sequence ID" value="NZ_FOHA01000005.1"/>
</dbReference>
<evidence type="ECO:0000313" key="12">
    <source>
        <dbReference type="Proteomes" id="UP000198948"/>
    </source>
</evidence>
<feature type="binding site" evidence="9">
    <location>
        <begin position="90"/>
        <end position="92"/>
    </location>
    <ligand>
        <name>ATP</name>
        <dbReference type="ChEBI" id="CHEBI:30616"/>
    </ligand>
</feature>
<feature type="binding site" evidence="9">
    <location>
        <position position="75"/>
    </location>
    <ligand>
        <name>substrate</name>
    </ligand>
</feature>
<comment type="cofactor">
    <cofactor evidence="9">
        <name>Mg(2+)</name>
        <dbReference type="ChEBI" id="CHEBI:18420"/>
    </cofactor>
</comment>
<feature type="binding site" evidence="9">
    <location>
        <position position="18"/>
    </location>
    <ligand>
        <name>ATP</name>
        <dbReference type="ChEBI" id="CHEBI:30616"/>
    </ligand>
</feature>
<comment type="subcellular location">
    <subcellularLocation>
        <location evidence="9">Cytoplasm</location>
    </subcellularLocation>
</comment>
<dbReference type="OrthoDB" id="9806661at2"/>
<organism evidence="11 12">
    <name type="scientific">Isobaculum melis</name>
    <dbReference type="NCBI Taxonomy" id="142588"/>
    <lineage>
        <taxon>Bacteria</taxon>
        <taxon>Bacillati</taxon>
        <taxon>Bacillota</taxon>
        <taxon>Bacilli</taxon>
        <taxon>Lactobacillales</taxon>
        <taxon>Carnobacteriaceae</taxon>
        <taxon>Isobaculum</taxon>
    </lineage>
</organism>
<dbReference type="GO" id="GO:0005524">
    <property type="term" value="F:ATP binding"/>
    <property type="evidence" value="ECO:0007669"/>
    <property type="project" value="UniProtKB-KW"/>
</dbReference>
<comment type="similarity">
    <text evidence="9">Belongs to the bacterial CoaD family.</text>
</comment>
<feature type="binding site" evidence="9">
    <location>
        <begin position="125"/>
        <end position="131"/>
    </location>
    <ligand>
        <name>ATP</name>
        <dbReference type="ChEBI" id="CHEBI:30616"/>
    </ligand>
</feature>
<dbReference type="PANTHER" id="PTHR21342">
    <property type="entry name" value="PHOSPHOPANTETHEINE ADENYLYLTRANSFERASE"/>
    <property type="match status" value="1"/>
</dbReference>